<dbReference type="Proteomes" id="UP000594262">
    <property type="component" value="Unplaced"/>
</dbReference>
<dbReference type="EC" id="3.4.19.12" evidence="3"/>
<dbReference type="GO" id="GO:0004843">
    <property type="term" value="F:cysteine-type deubiquitinase activity"/>
    <property type="evidence" value="ECO:0007669"/>
    <property type="project" value="UniProtKB-EC"/>
</dbReference>
<dbReference type="InterPro" id="IPR018200">
    <property type="entry name" value="USP_CS"/>
</dbReference>
<feature type="domain" description="EF-hand" evidence="8">
    <location>
        <begin position="269"/>
        <end position="304"/>
    </location>
</feature>
<dbReference type="Pfam" id="PF25265">
    <property type="entry name" value="USP32_N"/>
    <property type="match status" value="1"/>
</dbReference>
<dbReference type="SMART" id="SM00695">
    <property type="entry name" value="DUSP"/>
    <property type="match status" value="1"/>
</dbReference>
<dbReference type="SMART" id="SM00054">
    <property type="entry name" value="EFh"/>
    <property type="match status" value="2"/>
</dbReference>
<evidence type="ECO:0000259" key="8">
    <source>
        <dbReference type="PROSITE" id="PS50222"/>
    </source>
</evidence>
<dbReference type="GO" id="GO:0016579">
    <property type="term" value="P:protein deubiquitination"/>
    <property type="evidence" value="ECO:0007669"/>
    <property type="project" value="InterPro"/>
</dbReference>
<dbReference type="GeneID" id="136822146"/>
<dbReference type="Gene3D" id="1.10.238.10">
    <property type="entry name" value="EF-hand"/>
    <property type="match status" value="2"/>
</dbReference>
<dbReference type="SUPFAM" id="SSF47473">
    <property type="entry name" value="EF-hand"/>
    <property type="match status" value="2"/>
</dbReference>
<evidence type="ECO:0000313" key="11">
    <source>
        <dbReference type="EnsemblMetazoa" id="CLYHEMP007342.1"/>
    </source>
</evidence>
<feature type="compositionally biased region" description="Polar residues" evidence="7">
    <location>
        <begin position="1088"/>
        <end position="1102"/>
    </location>
</feature>
<feature type="domain" description="DUSP" evidence="10">
    <location>
        <begin position="367"/>
        <end position="542"/>
    </location>
</feature>
<evidence type="ECO:0000256" key="1">
    <source>
        <dbReference type="ARBA" id="ARBA00000707"/>
    </source>
</evidence>
<feature type="compositionally biased region" description="Low complexity" evidence="7">
    <location>
        <begin position="997"/>
        <end position="1042"/>
    </location>
</feature>
<dbReference type="InterPro" id="IPR002048">
    <property type="entry name" value="EF_hand_dom"/>
</dbReference>
<feature type="domain" description="EF-hand" evidence="8">
    <location>
        <begin position="233"/>
        <end position="268"/>
    </location>
</feature>
<dbReference type="PRINTS" id="PR00450">
    <property type="entry name" value="RECOVERIN"/>
</dbReference>
<feature type="region of interest" description="Disordered" evidence="7">
    <location>
        <begin position="986"/>
        <end position="1102"/>
    </location>
</feature>
<keyword evidence="5" id="KW-0455">Luminescence</keyword>
<dbReference type="PROSITE" id="PS00972">
    <property type="entry name" value="USP_1"/>
    <property type="match status" value="1"/>
</dbReference>
<dbReference type="Pfam" id="PF06337">
    <property type="entry name" value="DUSP"/>
    <property type="match status" value="1"/>
</dbReference>
<dbReference type="PANTHER" id="PTHR21646">
    <property type="entry name" value="UBIQUITIN CARBOXYL-TERMINAL HYDROLASE"/>
    <property type="match status" value="1"/>
</dbReference>
<dbReference type="InterPro" id="IPR018247">
    <property type="entry name" value="EF_Hand_1_Ca_BS"/>
</dbReference>
<evidence type="ECO:0000256" key="5">
    <source>
        <dbReference type="ARBA" id="ARBA00023223"/>
    </source>
</evidence>
<dbReference type="RefSeq" id="XP_066934482.1">
    <property type="nucleotide sequence ID" value="XM_067078381.1"/>
</dbReference>
<dbReference type="SUPFAM" id="SSF143791">
    <property type="entry name" value="DUSP-like"/>
    <property type="match status" value="1"/>
</dbReference>
<comment type="similarity">
    <text evidence="2">Belongs to the aequorin family.</text>
</comment>
<evidence type="ECO:0000313" key="12">
    <source>
        <dbReference type="Proteomes" id="UP000594262"/>
    </source>
</evidence>
<keyword evidence="4" id="KW-0106">Calcium</keyword>
<dbReference type="InterPro" id="IPR028889">
    <property type="entry name" value="USP"/>
</dbReference>
<dbReference type="InterPro" id="IPR057368">
    <property type="entry name" value="USP32_N"/>
</dbReference>
<organism evidence="11 12">
    <name type="scientific">Clytia hemisphaerica</name>
    <dbReference type="NCBI Taxonomy" id="252671"/>
    <lineage>
        <taxon>Eukaryota</taxon>
        <taxon>Metazoa</taxon>
        <taxon>Cnidaria</taxon>
        <taxon>Hydrozoa</taxon>
        <taxon>Hydroidolina</taxon>
        <taxon>Leptothecata</taxon>
        <taxon>Obeliida</taxon>
        <taxon>Clytiidae</taxon>
        <taxon>Clytia</taxon>
    </lineage>
</organism>
<comment type="catalytic activity">
    <reaction evidence="1">
        <text>Thiol-dependent hydrolysis of ester, thioester, amide, peptide and isopeptide bonds formed by the C-terminal Gly of ubiquitin (a 76-residue protein attached to proteins as an intracellular targeting signal).</text>
        <dbReference type="EC" id="3.4.19.12"/>
    </reaction>
</comment>
<dbReference type="GO" id="GO:0005794">
    <property type="term" value="C:Golgi apparatus"/>
    <property type="evidence" value="ECO:0007669"/>
    <property type="project" value="TreeGrafter"/>
</dbReference>
<dbReference type="PROSITE" id="PS00018">
    <property type="entry name" value="EF_HAND_1"/>
    <property type="match status" value="2"/>
</dbReference>
<evidence type="ECO:0000256" key="4">
    <source>
        <dbReference type="ARBA" id="ARBA00022837"/>
    </source>
</evidence>
<dbReference type="CDD" id="cd00051">
    <property type="entry name" value="EFh"/>
    <property type="match status" value="1"/>
</dbReference>
<keyword evidence="12" id="KW-1185">Reference proteome</keyword>
<keyword evidence="6" id="KW-0599">Photoprotein</keyword>
<dbReference type="InterPro" id="IPR011992">
    <property type="entry name" value="EF-hand-dom_pair"/>
</dbReference>
<evidence type="ECO:0000256" key="3">
    <source>
        <dbReference type="ARBA" id="ARBA00012759"/>
    </source>
</evidence>
<dbReference type="PROSITE" id="PS00973">
    <property type="entry name" value="USP_2"/>
    <property type="match status" value="1"/>
</dbReference>
<feature type="compositionally biased region" description="Basic residues" evidence="7">
    <location>
        <begin position="1065"/>
        <end position="1083"/>
    </location>
</feature>
<dbReference type="Gene3D" id="3.10.20.90">
    <property type="entry name" value="Phosphatidylinositol 3-kinase Catalytic Subunit, Chain A, domain 1"/>
    <property type="match status" value="1"/>
</dbReference>
<proteinExistence type="inferred from homology"/>
<dbReference type="Gene3D" id="3.30.2230.10">
    <property type="entry name" value="DUSP-like"/>
    <property type="match status" value="1"/>
</dbReference>
<dbReference type="InterPro" id="IPR038765">
    <property type="entry name" value="Papain-like_cys_pep_sf"/>
</dbReference>
<evidence type="ECO:0000259" key="9">
    <source>
        <dbReference type="PROSITE" id="PS50235"/>
    </source>
</evidence>
<dbReference type="PROSITE" id="PS51283">
    <property type="entry name" value="DUSP"/>
    <property type="match status" value="1"/>
</dbReference>
<dbReference type="Gene3D" id="3.90.70.10">
    <property type="entry name" value="Cysteine proteinases"/>
    <property type="match status" value="2"/>
</dbReference>
<name>A0A7M5WKG8_9CNID</name>
<evidence type="ECO:0000256" key="6">
    <source>
        <dbReference type="ARBA" id="ARBA00023262"/>
    </source>
</evidence>
<dbReference type="InterPro" id="IPR050185">
    <property type="entry name" value="Ub_carboxyl-term_hydrolase"/>
</dbReference>
<dbReference type="FunFam" id="3.90.70.10:FF:000018">
    <property type="entry name" value="Ubiquitin carboxyl-terminal hydrolase 32"/>
    <property type="match status" value="1"/>
</dbReference>
<evidence type="ECO:0000256" key="2">
    <source>
        <dbReference type="ARBA" id="ARBA00007828"/>
    </source>
</evidence>
<dbReference type="GO" id="GO:0008218">
    <property type="term" value="P:bioluminescence"/>
    <property type="evidence" value="ECO:0007669"/>
    <property type="project" value="UniProtKB-KW"/>
</dbReference>
<dbReference type="SUPFAM" id="SSF54001">
    <property type="entry name" value="Cysteine proteinases"/>
    <property type="match status" value="1"/>
</dbReference>
<dbReference type="InterPro" id="IPR035927">
    <property type="entry name" value="DUSP-like_sf"/>
</dbReference>
<feature type="compositionally biased region" description="Low complexity" evidence="7">
    <location>
        <begin position="1049"/>
        <end position="1064"/>
    </location>
</feature>
<protein>
    <recommendedName>
        <fullName evidence="3">ubiquitinyl hydrolase 1</fullName>
        <ecNumber evidence="3">3.4.19.12</ecNumber>
    </recommendedName>
</protein>
<dbReference type="OrthoDB" id="265776at2759"/>
<dbReference type="InterPro" id="IPR006615">
    <property type="entry name" value="Pept_C19_DUSP"/>
</dbReference>
<sequence>MGIRESKVSFLEYEEAVKRVSDEEIERLKKTFRCFTGNGSLLTKQTFTNDVLSGLVPTRLAEQLFLTCGGSQKGINFRDLLVLLVLITKGSVDEKVRFLFNLMSVDGSSITREDLENFYTACENNATLPVCIHQAFWRNDNKLSFQEFHDWISTNPGFSTITIWLLEEQAGSNGIQLSSVEDKPSFYKSLASHSKLNEKEIIELEKRYWYLKSTSSTGKFDLKLFKNCTTPPLPERFTKSFYDFFDKNDDNHIDFKEMVCGVSTFCRGLTSERLEACFDMFDSDHDGILNDDEMKSMVDGLLEVYKQYGDNLEMQADDVIQELTKQPNGGAIGLSLFRSWASTSILIHEFLLLLSQICHIIFGLKPVLREEEGCIIRRWLDRQKKDGMNQGSFYYLVPSKWWNSWTDYVNFEKCGVSSQLGSDKAFAEHADNNSKTNDLKAPVVKEEALTPTKSFKLRNNQVQTVSNGHALKTPPSSIENGTLLQAEPAEYKKLYNLTGEGGRLKQNILLIDGKDYETLPEQVWRSMQMWYGSDLELPRVVLKASKSGQPELELYPVPVLIYKHSPPPKNTGFSLNSIGINNFLSQIFGGMSAAAAPSTNNHEPQPLVTPKKVLTYKASFSKENTIKQIVEFVGRKLKIHPDDLRLWIMKGENENILLEEDEKTVEDVPLNEGCHLLLEIRNRDLSWPEEMNSLVATRNFRERSNTGLLVKGATGLHNLGNTCFMNSAIQCLSNTKPLTEYFCSKLFAYELNRTNPLGMKGLLARRYGDLVTDLWKGIYRSIAPVKLRWTIGRYAPRFNGFQQHDSQELMSFLLDGLHEDTNRVHDKPYVELKDSDGRPDSELANEAWENHLKRNQSIIVDLFQGMLKSQVRCLHCGHTSIRFDPFTFLSLPLPMERSLHLEIPVFTRDGSGIIKYGLLLPPDSTVLHVRKELSKLCTIPVENLLLAEVVGFTIRNFLMDSQKLSTTAMGFLYAYEYIPYDENYTSPSSPMHHHSSCDTLSSTTSSNQQQQQPQNVISTNIGNTTPDPFDENTTTTTTTVNTLKPNEQSSTLKNNTRNNTTTKTSKSKKPKNPFRHRKTHSHSKVVEVSSQKPYTKESTSSTEVLEVPGIVNASFSNVQGNGNSSVRSSASSECVWDSSFHGVVVAINRKTIQQTNYFLSWQKFRPVIFGVPCVLSIAEDTKNRDVYEQISKHISRYITGEQHLQDEDNVYPFELKCVDKDGNYCVTCPWYRFCHGCKVPCDDEYFAFNSTYLAIDWDSTTLHLQYQQALEKNYTMDSSIDTCYKLLQEPISVEQCLRDFTKEEELGDDETWYCSKCKEHRKIAKKFDIWKLPAILVIHLKRFQLVNNRWVKSNKLVRFPFENFNISPYVPHSSASTTSNITEVKSCEDENEEQNALNTLLQHEQKEELPEIEGKTNNNNYKYNLYAISCHAGMLNGGHYIAYTKNMNGKWYCYNDSSCKEVEVNLLENEAPYMLFYEMDQLNSIDYMPDIKNKEPIQINQEEDEFDREVKKYCSVM</sequence>
<evidence type="ECO:0000256" key="7">
    <source>
        <dbReference type="SAM" id="MobiDB-lite"/>
    </source>
</evidence>
<accession>A0A7M5WKG8</accession>
<dbReference type="GO" id="GO:0005509">
    <property type="term" value="F:calcium ion binding"/>
    <property type="evidence" value="ECO:0007669"/>
    <property type="project" value="InterPro"/>
</dbReference>
<feature type="domain" description="USP" evidence="9">
    <location>
        <begin position="714"/>
        <end position="1480"/>
    </location>
</feature>
<dbReference type="PROSITE" id="PS50235">
    <property type="entry name" value="USP_3"/>
    <property type="match status" value="1"/>
</dbReference>
<dbReference type="InterPro" id="IPR001394">
    <property type="entry name" value="Peptidase_C19_UCH"/>
</dbReference>
<dbReference type="Pfam" id="PF00443">
    <property type="entry name" value="UCH"/>
    <property type="match status" value="1"/>
</dbReference>
<evidence type="ECO:0000259" key="10">
    <source>
        <dbReference type="PROSITE" id="PS51283"/>
    </source>
</evidence>
<dbReference type="PANTHER" id="PTHR21646:SF76">
    <property type="entry name" value="UBIQUITIN CARBOXYL-TERMINAL HYDROLASE 32"/>
    <property type="match status" value="1"/>
</dbReference>
<dbReference type="EnsemblMetazoa" id="CLYHEMT007342.1">
    <property type="protein sequence ID" value="CLYHEMP007342.1"/>
    <property type="gene ID" value="CLYHEMG007342"/>
</dbReference>
<dbReference type="PROSITE" id="PS50222">
    <property type="entry name" value="EF_HAND_2"/>
    <property type="match status" value="2"/>
</dbReference>
<reference evidence="11" key="1">
    <citation type="submission" date="2021-01" db="UniProtKB">
        <authorList>
            <consortium name="EnsemblMetazoa"/>
        </authorList>
    </citation>
    <scope>IDENTIFICATION</scope>
</reference>